<evidence type="ECO:0000256" key="7">
    <source>
        <dbReference type="PROSITE-ProRule" id="PRU00546"/>
    </source>
</evidence>
<feature type="compositionally biased region" description="Basic and acidic residues" evidence="8">
    <location>
        <begin position="468"/>
        <end position="496"/>
    </location>
</feature>
<dbReference type="GO" id="GO:0005524">
    <property type="term" value="F:ATP binding"/>
    <property type="evidence" value="ECO:0007669"/>
    <property type="project" value="InterPro"/>
</dbReference>
<gene>
    <name evidence="11" type="primary">MDJ1</name>
    <name evidence="11" type="ORF">IWQ62_005259</name>
</gene>
<feature type="region of interest" description="Disordered" evidence="8">
    <location>
        <begin position="316"/>
        <end position="336"/>
    </location>
</feature>
<dbReference type="Proteomes" id="UP001150925">
    <property type="component" value="Unassembled WGS sequence"/>
</dbReference>
<dbReference type="InterPro" id="IPR018253">
    <property type="entry name" value="DnaJ_domain_CS"/>
</dbReference>
<feature type="region of interest" description="Disordered" evidence="8">
    <location>
        <begin position="444"/>
        <end position="512"/>
    </location>
</feature>
<dbReference type="InterPro" id="IPR002939">
    <property type="entry name" value="DnaJ_C"/>
</dbReference>
<dbReference type="PRINTS" id="PR00625">
    <property type="entry name" value="JDOMAIN"/>
</dbReference>
<evidence type="ECO:0000313" key="11">
    <source>
        <dbReference type="EMBL" id="KAJ1956625.1"/>
    </source>
</evidence>
<keyword evidence="1 7" id="KW-0479">Metal-binding</keyword>
<feature type="compositionally biased region" description="Basic and acidic residues" evidence="8">
    <location>
        <begin position="444"/>
        <end position="459"/>
    </location>
</feature>
<accession>A0A9W8AN65</accession>
<dbReference type="GO" id="GO:0031072">
    <property type="term" value="F:heat shock protein binding"/>
    <property type="evidence" value="ECO:0007669"/>
    <property type="project" value="InterPro"/>
</dbReference>
<dbReference type="GO" id="GO:0005737">
    <property type="term" value="C:cytoplasm"/>
    <property type="evidence" value="ECO:0007669"/>
    <property type="project" value="TreeGrafter"/>
</dbReference>
<dbReference type="AlphaFoldDB" id="A0A9W8AN65"/>
<dbReference type="Pfam" id="PF01556">
    <property type="entry name" value="DnaJ_C"/>
    <property type="match status" value="1"/>
</dbReference>
<dbReference type="GO" id="GO:0008270">
    <property type="term" value="F:zinc ion binding"/>
    <property type="evidence" value="ECO:0007669"/>
    <property type="project" value="UniProtKB-KW"/>
</dbReference>
<dbReference type="FunFam" id="2.10.230.10:FF:000002">
    <property type="entry name" value="Molecular chaperone DnaJ"/>
    <property type="match status" value="1"/>
</dbReference>
<keyword evidence="3 7" id="KW-0863">Zinc-finger</keyword>
<dbReference type="PANTHER" id="PTHR43096">
    <property type="entry name" value="DNAJ HOMOLOG 1, MITOCHONDRIAL-RELATED"/>
    <property type="match status" value="1"/>
</dbReference>
<reference evidence="11" key="1">
    <citation type="submission" date="2022-07" db="EMBL/GenBank/DDBJ databases">
        <title>Phylogenomic reconstructions and comparative analyses of Kickxellomycotina fungi.</title>
        <authorList>
            <person name="Reynolds N.K."/>
            <person name="Stajich J.E."/>
            <person name="Barry K."/>
            <person name="Grigoriev I.V."/>
            <person name="Crous P."/>
            <person name="Smith M.E."/>
        </authorList>
    </citation>
    <scope>NUCLEOTIDE SEQUENCE</scope>
    <source>
        <strain evidence="11">RSA 1196</strain>
    </source>
</reference>
<dbReference type="Pfam" id="PF00226">
    <property type="entry name" value="DnaJ"/>
    <property type="match status" value="1"/>
</dbReference>
<evidence type="ECO:0000256" key="4">
    <source>
        <dbReference type="ARBA" id="ARBA00022833"/>
    </source>
</evidence>
<dbReference type="PROSITE" id="PS51188">
    <property type="entry name" value="ZF_CR"/>
    <property type="match status" value="1"/>
</dbReference>
<dbReference type="InterPro" id="IPR036410">
    <property type="entry name" value="HSP_DnaJ_Cys-rich_dom_sf"/>
</dbReference>
<dbReference type="InterPro" id="IPR001623">
    <property type="entry name" value="DnaJ_domain"/>
</dbReference>
<dbReference type="HAMAP" id="MF_01152">
    <property type="entry name" value="DnaJ"/>
    <property type="match status" value="1"/>
</dbReference>
<dbReference type="SUPFAM" id="SSF49493">
    <property type="entry name" value="HSP40/DnaJ peptide-binding domain"/>
    <property type="match status" value="2"/>
</dbReference>
<dbReference type="SMART" id="SM00271">
    <property type="entry name" value="DnaJ"/>
    <property type="match status" value="1"/>
</dbReference>
<dbReference type="GO" id="GO:0042026">
    <property type="term" value="P:protein refolding"/>
    <property type="evidence" value="ECO:0007669"/>
    <property type="project" value="TreeGrafter"/>
</dbReference>
<keyword evidence="5" id="KW-0143">Chaperone</keyword>
<dbReference type="InterPro" id="IPR001305">
    <property type="entry name" value="HSP_DnaJ_Cys-rich_dom"/>
</dbReference>
<keyword evidence="2" id="KW-0677">Repeat</keyword>
<dbReference type="NCBIfam" id="NF008035">
    <property type="entry name" value="PRK10767.1"/>
    <property type="match status" value="1"/>
</dbReference>
<dbReference type="PROSITE" id="PS00636">
    <property type="entry name" value="DNAJ_1"/>
    <property type="match status" value="1"/>
</dbReference>
<dbReference type="Gene3D" id="1.10.287.110">
    <property type="entry name" value="DnaJ domain"/>
    <property type="match status" value="1"/>
</dbReference>
<dbReference type="Gene3D" id="2.10.230.10">
    <property type="entry name" value="Heat shock protein DnaJ, cysteine-rich domain"/>
    <property type="match status" value="1"/>
</dbReference>
<dbReference type="InterPro" id="IPR008971">
    <property type="entry name" value="HSP40/DnaJ_pept-bd"/>
</dbReference>
<dbReference type="GO" id="GO:0009408">
    <property type="term" value="P:response to heat"/>
    <property type="evidence" value="ECO:0007669"/>
    <property type="project" value="InterPro"/>
</dbReference>
<keyword evidence="12" id="KW-1185">Reference proteome</keyword>
<dbReference type="InterPro" id="IPR012724">
    <property type="entry name" value="DnaJ"/>
</dbReference>
<dbReference type="Gene3D" id="2.60.260.20">
    <property type="entry name" value="Urease metallochaperone UreE, N-terminal domain"/>
    <property type="match status" value="2"/>
</dbReference>
<dbReference type="FunFam" id="2.60.260.20:FF:000005">
    <property type="entry name" value="Chaperone protein dnaJ 1, mitochondrial"/>
    <property type="match status" value="1"/>
</dbReference>
<evidence type="ECO:0000313" key="12">
    <source>
        <dbReference type="Proteomes" id="UP001150925"/>
    </source>
</evidence>
<organism evidence="11 12">
    <name type="scientific">Dispira parvispora</name>
    <dbReference type="NCBI Taxonomy" id="1520584"/>
    <lineage>
        <taxon>Eukaryota</taxon>
        <taxon>Fungi</taxon>
        <taxon>Fungi incertae sedis</taxon>
        <taxon>Zoopagomycota</taxon>
        <taxon>Kickxellomycotina</taxon>
        <taxon>Dimargaritomycetes</taxon>
        <taxon>Dimargaritales</taxon>
        <taxon>Dimargaritaceae</taxon>
        <taxon>Dispira</taxon>
    </lineage>
</organism>
<dbReference type="GO" id="GO:0051082">
    <property type="term" value="F:unfolded protein binding"/>
    <property type="evidence" value="ECO:0007669"/>
    <property type="project" value="InterPro"/>
</dbReference>
<protein>
    <recommendedName>
        <fullName evidence="6">DnaJ homolog 1, mitochondrial</fullName>
    </recommendedName>
</protein>
<proteinExistence type="inferred from homology"/>
<evidence type="ECO:0000256" key="6">
    <source>
        <dbReference type="ARBA" id="ARBA00072890"/>
    </source>
</evidence>
<dbReference type="Pfam" id="PF00684">
    <property type="entry name" value="DnaJ_CXXCXGXG"/>
    <property type="match status" value="1"/>
</dbReference>
<name>A0A9W8AN65_9FUNG</name>
<feature type="compositionally biased region" description="Polar residues" evidence="8">
    <location>
        <begin position="497"/>
        <end position="512"/>
    </location>
</feature>
<evidence type="ECO:0000256" key="5">
    <source>
        <dbReference type="ARBA" id="ARBA00023186"/>
    </source>
</evidence>
<feature type="zinc finger region" description="CR-type" evidence="7">
    <location>
        <begin position="217"/>
        <end position="298"/>
    </location>
</feature>
<dbReference type="EMBL" id="JANBPY010002091">
    <property type="protein sequence ID" value="KAJ1956625.1"/>
    <property type="molecule type" value="Genomic_DNA"/>
</dbReference>
<keyword evidence="4 7" id="KW-0862">Zinc</keyword>
<dbReference type="InterPro" id="IPR036869">
    <property type="entry name" value="J_dom_sf"/>
</dbReference>
<dbReference type="PANTHER" id="PTHR43096:SF52">
    <property type="entry name" value="DNAJ HOMOLOG 1, MITOCHONDRIAL-RELATED"/>
    <property type="match status" value="1"/>
</dbReference>
<dbReference type="CDD" id="cd06257">
    <property type="entry name" value="DnaJ"/>
    <property type="match status" value="1"/>
</dbReference>
<evidence type="ECO:0000259" key="9">
    <source>
        <dbReference type="PROSITE" id="PS50076"/>
    </source>
</evidence>
<evidence type="ECO:0000256" key="2">
    <source>
        <dbReference type="ARBA" id="ARBA00022737"/>
    </source>
</evidence>
<dbReference type="PROSITE" id="PS50076">
    <property type="entry name" value="DNAJ_2"/>
    <property type="match status" value="1"/>
</dbReference>
<dbReference type="SUPFAM" id="SSF57938">
    <property type="entry name" value="DnaJ/Hsp40 cysteine-rich domain"/>
    <property type="match status" value="1"/>
</dbReference>
<evidence type="ECO:0000256" key="3">
    <source>
        <dbReference type="ARBA" id="ARBA00022771"/>
    </source>
</evidence>
<feature type="domain" description="J" evidence="9">
    <location>
        <begin position="72"/>
        <end position="136"/>
    </location>
</feature>
<evidence type="ECO:0000259" key="10">
    <source>
        <dbReference type="PROSITE" id="PS51188"/>
    </source>
</evidence>
<dbReference type="OrthoDB" id="10256793at2759"/>
<evidence type="ECO:0000256" key="1">
    <source>
        <dbReference type="ARBA" id="ARBA00022723"/>
    </source>
</evidence>
<dbReference type="SUPFAM" id="SSF46565">
    <property type="entry name" value="Chaperone J-domain"/>
    <property type="match status" value="1"/>
</dbReference>
<comment type="caution">
    <text evidence="11">The sequence shown here is derived from an EMBL/GenBank/DDBJ whole genome shotgun (WGS) entry which is preliminary data.</text>
</comment>
<sequence length="512" mass="55457">MPFSRILQRSVSQLGVVTKCTRSYGAFPNPLSSRCITTLQYCLRDPQQTVRVAPTGATRSFHTSPHTGAKRDYYEVLGVKRDSSQSDIKKAYYALAKKYHPDTNKSKDAREKFVEIQEAYETLSDQQKRASYDQFGHSSFGGGAQGHPFGAGGFPGGDAGGFPGGFDASDLFSHIFGNAMGGQAGRGGRRGRAARGPERGEPIERTVSISFMEAVKGTKKRMTITPIVNCDSCHGSGLKKGAKPGKCSHCHGTGQETFILQAGFQMSSICSVCQGTGTVIQRNDQCSTCDGAGSVRRQETIEVDIPAGIDQGMRIRVPGKGNVPLDREPGETTGGLPGDLFVSVKIQPSSVFTRQGNDIFTETSVPLHVALLGGYIRVPTINGEVEMKIPKGLQPGDKTMLRGLGVPKLNSQSKGNQYVKMKVKLPKAPLTGSQLELMEAFAVEEEHREPTTTWRRDAPPSKSTSKSTTEDHPSGDEKNKGFFRSALDKLRHEFDQKNQSSDENSGKGTKKE</sequence>
<dbReference type="CDD" id="cd10747">
    <property type="entry name" value="DnaJ_C"/>
    <property type="match status" value="1"/>
</dbReference>
<feature type="domain" description="CR-type" evidence="10">
    <location>
        <begin position="217"/>
        <end position="298"/>
    </location>
</feature>
<evidence type="ECO:0000256" key="8">
    <source>
        <dbReference type="SAM" id="MobiDB-lite"/>
    </source>
</evidence>
<dbReference type="CDD" id="cd10719">
    <property type="entry name" value="DnaJ_zf"/>
    <property type="match status" value="1"/>
</dbReference>